<evidence type="ECO:0000256" key="5">
    <source>
        <dbReference type="ARBA" id="ARBA00022833"/>
    </source>
</evidence>
<evidence type="ECO:0000256" key="3">
    <source>
        <dbReference type="ARBA" id="ARBA00022723"/>
    </source>
</evidence>
<dbReference type="EMBL" id="BAABCW010000008">
    <property type="protein sequence ID" value="GAA3509517.1"/>
    <property type="molecule type" value="Genomic_DNA"/>
</dbReference>
<dbReference type="Pfam" id="PF01432">
    <property type="entry name" value="Peptidase_M3"/>
    <property type="match status" value="1"/>
</dbReference>
<keyword evidence="3 7" id="KW-0479">Metal-binding</keyword>
<comment type="cofactor">
    <cofactor evidence="7">
        <name>Zn(2+)</name>
        <dbReference type="ChEBI" id="CHEBI:29105"/>
    </cofactor>
    <text evidence="7">Binds 1 zinc ion.</text>
</comment>
<sequence>MQFIANTNGDKITIEPWDYRYYAEKVRKKKYDLDSDEVKQYLQLDKLTEAMFFVAGELFNYTFTAIEKGVVPVFHEDVQVWEVTDKITGEHIGLWYLDPFARIGKRSGAWATTYRSHTTFDGKKTVLGSNNSNFIKPAPGEAVLVSWDDATTFFHEFGHALHFFSSEVRYPTLNSGVRDYTEFQSQLLERWLSTDKVIDNYLVHYKTGAPMPKELITKIKKAATFNQGFGTTEYLASALIDMKLHLVDPADIDIEKFEKETLATLQMPKELVMRHRTPQFGHVFSGEGYATAYYGYLWADVLTADAAEAFAEAPDGFYDKEMAAKLVKYLFAPRNSMDPAEAYRKFRGRDAKIEALMRDRGFPITDQKR</sequence>
<dbReference type="InterPro" id="IPR045090">
    <property type="entry name" value="Pept_M3A_M3B"/>
</dbReference>
<dbReference type="SUPFAM" id="SSF55486">
    <property type="entry name" value="Metalloproteases ('zincins'), catalytic domain"/>
    <property type="match status" value="1"/>
</dbReference>
<organism evidence="9 10">
    <name type="scientific">Aquimarina addita</name>
    <dbReference type="NCBI Taxonomy" id="870485"/>
    <lineage>
        <taxon>Bacteria</taxon>
        <taxon>Pseudomonadati</taxon>
        <taxon>Bacteroidota</taxon>
        <taxon>Flavobacteriia</taxon>
        <taxon>Flavobacteriales</taxon>
        <taxon>Flavobacteriaceae</taxon>
        <taxon>Aquimarina</taxon>
    </lineage>
</organism>
<proteinExistence type="inferred from homology"/>
<keyword evidence="2 7" id="KW-0645">Protease</keyword>
<evidence type="ECO:0000256" key="1">
    <source>
        <dbReference type="ARBA" id="ARBA00006040"/>
    </source>
</evidence>
<evidence type="ECO:0000313" key="9">
    <source>
        <dbReference type="EMBL" id="GAA3509517.1"/>
    </source>
</evidence>
<feature type="domain" description="Peptidase M3A/M3B catalytic" evidence="8">
    <location>
        <begin position="3"/>
        <end position="360"/>
    </location>
</feature>
<evidence type="ECO:0000256" key="4">
    <source>
        <dbReference type="ARBA" id="ARBA00022801"/>
    </source>
</evidence>
<evidence type="ECO:0000259" key="8">
    <source>
        <dbReference type="Pfam" id="PF01432"/>
    </source>
</evidence>
<dbReference type="Gene3D" id="1.10.1370.10">
    <property type="entry name" value="Neurolysin, domain 3"/>
    <property type="match status" value="1"/>
</dbReference>
<dbReference type="InterPro" id="IPR024079">
    <property type="entry name" value="MetalloPept_cat_dom_sf"/>
</dbReference>
<reference evidence="10" key="1">
    <citation type="journal article" date="2019" name="Int. J. Syst. Evol. Microbiol.">
        <title>The Global Catalogue of Microorganisms (GCM) 10K type strain sequencing project: providing services to taxonomists for standard genome sequencing and annotation.</title>
        <authorList>
            <consortium name="The Broad Institute Genomics Platform"/>
            <consortium name="The Broad Institute Genome Sequencing Center for Infectious Disease"/>
            <person name="Wu L."/>
            <person name="Ma J."/>
        </authorList>
    </citation>
    <scope>NUCLEOTIDE SEQUENCE [LARGE SCALE GENOMIC DNA]</scope>
    <source>
        <strain evidence="10">JCM 17106</strain>
    </source>
</reference>
<keyword evidence="4 7" id="KW-0378">Hydrolase</keyword>
<evidence type="ECO:0000256" key="2">
    <source>
        <dbReference type="ARBA" id="ARBA00022670"/>
    </source>
</evidence>
<dbReference type="InterPro" id="IPR024077">
    <property type="entry name" value="Neurolysin/TOP_dom2"/>
</dbReference>
<dbReference type="PANTHER" id="PTHR43660">
    <property type="entry name" value="DIPEPTIDYL CARBOXYPEPTIDASE"/>
    <property type="match status" value="1"/>
</dbReference>
<evidence type="ECO:0000256" key="6">
    <source>
        <dbReference type="ARBA" id="ARBA00023049"/>
    </source>
</evidence>
<dbReference type="InterPro" id="IPR001567">
    <property type="entry name" value="Pept_M3A_M3B_dom"/>
</dbReference>
<name>A0ABP6UN74_9FLAO</name>
<dbReference type="Proteomes" id="UP001500459">
    <property type="component" value="Unassembled WGS sequence"/>
</dbReference>
<accession>A0ABP6UN74</accession>
<keyword evidence="5 7" id="KW-0862">Zinc</keyword>
<dbReference type="PANTHER" id="PTHR43660:SF1">
    <property type="entry name" value="DIPEPTIDYL CARBOXYPEPTIDASE"/>
    <property type="match status" value="1"/>
</dbReference>
<keyword evidence="6 7" id="KW-0482">Metalloprotease</keyword>
<comment type="caution">
    <text evidence="9">The sequence shown here is derived from an EMBL/GenBank/DDBJ whole genome shotgun (WGS) entry which is preliminary data.</text>
</comment>
<keyword evidence="10" id="KW-1185">Reference proteome</keyword>
<protein>
    <recommendedName>
        <fullName evidence="8">Peptidase M3A/M3B catalytic domain-containing protein</fullName>
    </recommendedName>
</protein>
<comment type="similarity">
    <text evidence="1 7">Belongs to the peptidase M3 family.</text>
</comment>
<evidence type="ECO:0000313" key="10">
    <source>
        <dbReference type="Proteomes" id="UP001500459"/>
    </source>
</evidence>
<gene>
    <name evidence="9" type="ORF">GCM10022393_22570</name>
</gene>
<evidence type="ECO:0000256" key="7">
    <source>
        <dbReference type="RuleBase" id="RU003435"/>
    </source>
</evidence>
<dbReference type="Gene3D" id="3.40.390.10">
    <property type="entry name" value="Collagenase (Catalytic Domain)"/>
    <property type="match status" value="1"/>
</dbReference>